<dbReference type="InterPro" id="IPR007278">
    <property type="entry name" value="DUF397"/>
</dbReference>
<evidence type="ECO:0000313" key="2">
    <source>
        <dbReference type="EMBL" id="MDT0441951.1"/>
    </source>
</evidence>
<accession>A0ABU2RYW7</accession>
<comment type="caution">
    <text evidence="2">The sequence shown here is derived from an EMBL/GenBank/DDBJ whole genome shotgun (WGS) entry which is preliminary data.</text>
</comment>
<sequence length="62" mass="6609">MNWRTSSYSNGDGGNCVEVADGVPHTIPVRDTKNASGPALFIPATAWHPFIKAAKSGRLNAR</sequence>
<reference evidence="3" key="1">
    <citation type="submission" date="2023-07" db="EMBL/GenBank/DDBJ databases">
        <title>30 novel species of actinomycetes from the DSMZ collection.</title>
        <authorList>
            <person name="Nouioui I."/>
        </authorList>
    </citation>
    <scope>NUCLEOTIDE SEQUENCE [LARGE SCALE GENOMIC DNA]</scope>
    <source>
        <strain evidence="3">DSM 41886</strain>
    </source>
</reference>
<evidence type="ECO:0000313" key="3">
    <source>
        <dbReference type="Proteomes" id="UP001183615"/>
    </source>
</evidence>
<evidence type="ECO:0000259" key="1">
    <source>
        <dbReference type="Pfam" id="PF04149"/>
    </source>
</evidence>
<feature type="domain" description="DUF397" evidence="1">
    <location>
        <begin position="2"/>
        <end position="55"/>
    </location>
</feature>
<name>A0ABU2RYW7_9ACTN</name>
<gene>
    <name evidence="2" type="ORF">RM779_04960</name>
</gene>
<dbReference type="Proteomes" id="UP001183615">
    <property type="component" value="Unassembled WGS sequence"/>
</dbReference>
<keyword evidence="3" id="KW-1185">Reference proteome</keyword>
<dbReference type="Pfam" id="PF04149">
    <property type="entry name" value="DUF397"/>
    <property type="match status" value="1"/>
</dbReference>
<dbReference type="RefSeq" id="WP_311616167.1">
    <property type="nucleotide sequence ID" value="NZ_JAVREV010000002.1"/>
</dbReference>
<dbReference type="EMBL" id="JAVREV010000002">
    <property type="protein sequence ID" value="MDT0441951.1"/>
    <property type="molecule type" value="Genomic_DNA"/>
</dbReference>
<protein>
    <submittedName>
        <fullName evidence="2">DUF397 domain-containing protein</fullName>
    </submittedName>
</protein>
<organism evidence="2 3">
    <name type="scientific">Streptomyces johnsoniae</name>
    <dbReference type="NCBI Taxonomy" id="3075532"/>
    <lineage>
        <taxon>Bacteria</taxon>
        <taxon>Bacillati</taxon>
        <taxon>Actinomycetota</taxon>
        <taxon>Actinomycetes</taxon>
        <taxon>Kitasatosporales</taxon>
        <taxon>Streptomycetaceae</taxon>
        <taxon>Streptomyces</taxon>
    </lineage>
</organism>
<proteinExistence type="predicted"/>